<dbReference type="PRINTS" id="PR01021">
    <property type="entry name" value="OMPADOMAIN"/>
</dbReference>
<gene>
    <name evidence="7" type="ORF">E7811_05465</name>
</gene>
<feature type="chain" id="PRO_5020379906" evidence="5">
    <location>
        <begin position="26"/>
        <end position="218"/>
    </location>
</feature>
<evidence type="ECO:0000256" key="5">
    <source>
        <dbReference type="SAM" id="SignalP"/>
    </source>
</evidence>
<protein>
    <submittedName>
        <fullName evidence="7">OmpA family protein</fullName>
    </submittedName>
</protein>
<keyword evidence="5" id="KW-0732">Signal</keyword>
<evidence type="ECO:0000313" key="8">
    <source>
        <dbReference type="Proteomes" id="UP000309450"/>
    </source>
</evidence>
<dbReference type="Proteomes" id="UP000309450">
    <property type="component" value="Unassembled WGS sequence"/>
</dbReference>
<comment type="caution">
    <text evidence="7">The sequence shown here is derived from an EMBL/GenBank/DDBJ whole genome shotgun (WGS) entry which is preliminary data.</text>
</comment>
<dbReference type="EMBL" id="SSND01000001">
    <property type="protein sequence ID" value="THD85161.1"/>
    <property type="molecule type" value="Genomic_DNA"/>
</dbReference>
<evidence type="ECO:0000313" key="7">
    <source>
        <dbReference type="EMBL" id="THD85161.1"/>
    </source>
</evidence>
<dbReference type="OrthoDB" id="9782229at2"/>
<accession>A0A4S3MUF4</accession>
<dbReference type="InterPro" id="IPR050330">
    <property type="entry name" value="Bact_OuterMem_StrucFunc"/>
</dbReference>
<dbReference type="Pfam" id="PF00691">
    <property type="entry name" value="OmpA"/>
    <property type="match status" value="1"/>
</dbReference>
<sequence>MIFKTPLILGSAALLGLTACVDPNAYPNDPNARARGGAITGAIIGGAIGATRDGDDRLAKTVAGAAVGAAVGGLIGNSLDRQAADLRAQLSPATNVVNEGDYLRVTMPQDILFATDSAALRPDLTRDLQAVASNLIKYPASTIEVVGHTDNTGSASYNQDLSQRRANSVASVLIANGVPAGRIAAYGRGLTAPIASNATPEGRAQNRRVDILIRPTRG</sequence>
<name>A0A4S3MUF4_9RHOB</name>
<evidence type="ECO:0000256" key="4">
    <source>
        <dbReference type="PROSITE-ProRule" id="PRU00473"/>
    </source>
</evidence>
<evidence type="ECO:0000256" key="1">
    <source>
        <dbReference type="ARBA" id="ARBA00004442"/>
    </source>
</evidence>
<keyword evidence="3" id="KW-0998">Cell outer membrane</keyword>
<keyword evidence="2 4" id="KW-0472">Membrane</keyword>
<dbReference type="PROSITE" id="PS51257">
    <property type="entry name" value="PROKAR_LIPOPROTEIN"/>
    <property type="match status" value="1"/>
</dbReference>
<feature type="signal peptide" evidence="5">
    <location>
        <begin position="1"/>
        <end position="25"/>
    </location>
</feature>
<dbReference type="RefSeq" id="WP_136393537.1">
    <property type="nucleotide sequence ID" value="NZ_SSND01000001.1"/>
</dbReference>
<proteinExistence type="predicted"/>
<evidence type="ECO:0000256" key="2">
    <source>
        <dbReference type="ARBA" id="ARBA00023136"/>
    </source>
</evidence>
<dbReference type="PROSITE" id="PS51123">
    <property type="entry name" value="OMPA_2"/>
    <property type="match status" value="1"/>
</dbReference>
<dbReference type="AlphaFoldDB" id="A0A4S3MUF4"/>
<dbReference type="InterPro" id="IPR006665">
    <property type="entry name" value="OmpA-like"/>
</dbReference>
<dbReference type="PRINTS" id="PR01023">
    <property type="entry name" value="NAFLGMOTY"/>
</dbReference>
<dbReference type="Gene3D" id="3.30.1330.60">
    <property type="entry name" value="OmpA-like domain"/>
    <property type="match status" value="1"/>
</dbReference>
<dbReference type="InterPro" id="IPR006690">
    <property type="entry name" value="OMPA-like_CS"/>
</dbReference>
<dbReference type="InterPro" id="IPR039567">
    <property type="entry name" value="Gly-zipper"/>
</dbReference>
<dbReference type="Pfam" id="PF13488">
    <property type="entry name" value="Gly-zipper_Omp"/>
    <property type="match status" value="1"/>
</dbReference>
<dbReference type="PANTHER" id="PTHR30329:SF21">
    <property type="entry name" value="LIPOPROTEIN YIAD-RELATED"/>
    <property type="match status" value="1"/>
</dbReference>
<dbReference type="SUPFAM" id="SSF103088">
    <property type="entry name" value="OmpA-like"/>
    <property type="match status" value="1"/>
</dbReference>
<dbReference type="InterPro" id="IPR036737">
    <property type="entry name" value="OmpA-like_sf"/>
</dbReference>
<dbReference type="GO" id="GO:0009279">
    <property type="term" value="C:cell outer membrane"/>
    <property type="evidence" value="ECO:0007669"/>
    <property type="project" value="UniProtKB-SubCell"/>
</dbReference>
<organism evidence="7 8">
    <name type="scientific">Aliigemmobacter aestuarii</name>
    <dbReference type="NCBI Taxonomy" id="1445661"/>
    <lineage>
        <taxon>Bacteria</taxon>
        <taxon>Pseudomonadati</taxon>
        <taxon>Pseudomonadota</taxon>
        <taxon>Alphaproteobacteria</taxon>
        <taxon>Rhodobacterales</taxon>
        <taxon>Paracoccaceae</taxon>
        <taxon>Aliigemmobacter</taxon>
    </lineage>
</organism>
<evidence type="ECO:0000256" key="3">
    <source>
        <dbReference type="ARBA" id="ARBA00023237"/>
    </source>
</evidence>
<evidence type="ECO:0000259" key="6">
    <source>
        <dbReference type="PROSITE" id="PS51123"/>
    </source>
</evidence>
<feature type="domain" description="OmpA-like" evidence="6">
    <location>
        <begin position="100"/>
        <end position="217"/>
    </location>
</feature>
<comment type="subcellular location">
    <subcellularLocation>
        <location evidence="1">Cell outer membrane</location>
    </subcellularLocation>
</comment>
<dbReference type="PANTHER" id="PTHR30329">
    <property type="entry name" value="STATOR ELEMENT OF FLAGELLAR MOTOR COMPLEX"/>
    <property type="match status" value="1"/>
</dbReference>
<dbReference type="CDD" id="cd07185">
    <property type="entry name" value="OmpA_C-like"/>
    <property type="match status" value="1"/>
</dbReference>
<dbReference type="InterPro" id="IPR006664">
    <property type="entry name" value="OMP_bac"/>
</dbReference>
<keyword evidence="8" id="KW-1185">Reference proteome</keyword>
<reference evidence="7 8" key="1">
    <citation type="submission" date="2019-04" db="EMBL/GenBank/DDBJ databases">
        <title>Draft genome sequence of Gemmobacter aestuarii sp. nov.</title>
        <authorList>
            <person name="Hameed A."/>
            <person name="Lin S.-Y."/>
            <person name="Shahina M."/>
            <person name="Lai W.-A."/>
            <person name="Young C.-C."/>
        </authorList>
    </citation>
    <scope>NUCLEOTIDE SEQUENCE [LARGE SCALE GENOMIC DNA]</scope>
    <source>
        <strain evidence="7 8">CC-PW-75</strain>
    </source>
</reference>
<dbReference type="PROSITE" id="PS01068">
    <property type="entry name" value="OMPA_1"/>
    <property type="match status" value="1"/>
</dbReference>